<dbReference type="InterPro" id="IPR019079">
    <property type="entry name" value="Capsule_synth_CapA"/>
</dbReference>
<name>A0A162DE18_9BACI</name>
<organism evidence="3 4">
    <name type="scientific">Alkalihalobacillus trypoxylicola</name>
    <dbReference type="NCBI Taxonomy" id="519424"/>
    <lineage>
        <taxon>Bacteria</taxon>
        <taxon>Bacillati</taxon>
        <taxon>Bacillota</taxon>
        <taxon>Bacilli</taxon>
        <taxon>Bacillales</taxon>
        <taxon>Bacillaceae</taxon>
        <taxon>Alkalihalobacillus</taxon>
    </lineage>
</organism>
<accession>A0A162DE18</accession>
<feature type="domain" description="Capsule synthesis protein CapA" evidence="2">
    <location>
        <begin position="68"/>
        <end position="312"/>
    </location>
</feature>
<dbReference type="AlphaFoldDB" id="A0A162DE18"/>
<evidence type="ECO:0000256" key="1">
    <source>
        <dbReference type="ARBA" id="ARBA00005662"/>
    </source>
</evidence>
<dbReference type="PROSITE" id="PS51257">
    <property type="entry name" value="PROKAR_LIPOPROTEIN"/>
    <property type="match status" value="1"/>
</dbReference>
<dbReference type="InterPro" id="IPR052169">
    <property type="entry name" value="CW_Biosynth-Accessory"/>
</dbReference>
<keyword evidence="4" id="KW-1185">Reference proteome</keyword>
<reference evidence="3" key="1">
    <citation type="submission" date="2016-02" db="EMBL/GenBank/DDBJ databases">
        <title>Genome sequence of Bacillus trypoxylicola KCTC 13244(T).</title>
        <authorList>
            <person name="Jeong H."/>
            <person name="Park S.-H."/>
            <person name="Choi S.-K."/>
        </authorList>
    </citation>
    <scope>NUCLEOTIDE SEQUENCE [LARGE SCALE GENOMIC DNA]</scope>
    <source>
        <strain evidence="3">KCTC 13244</strain>
    </source>
</reference>
<protein>
    <submittedName>
        <fullName evidence="3">Capsular biosynthesis protein</fullName>
    </submittedName>
</protein>
<comment type="similarity">
    <text evidence="1">Belongs to the CapA family.</text>
</comment>
<gene>
    <name evidence="3" type="ORF">AZF04_07335</name>
</gene>
<dbReference type="RefSeq" id="WP_061949139.1">
    <property type="nucleotide sequence ID" value="NZ_LTAO01000023.1"/>
</dbReference>
<dbReference type="Proteomes" id="UP000075806">
    <property type="component" value="Unassembled WGS sequence"/>
</dbReference>
<dbReference type="STRING" id="519424.AZF04_07335"/>
<proteinExistence type="inferred from homology"/>
<dbReference type="OrthoDB" id="9810906at2"/>
<evidence type="ECO:0000259" key="2">
    <source>
        <dbReference type="SMART" id="SM00854"/>
    </source>
</evidence>
<sequence length="391" mass="44178">MNPLKFIFSALVPLVFIFSACQSEEVQEERKLDSDEQIESVTTVYSEQSEILEEDATETEEVMETTITIGSIGDILLHERAYILAETEDGYDFTPMLDEVGDLIKAPDFMMANQESIPGGVDIGLSTYPSFNSPQEIVRDLHYYGVDMFIGANNHTLDRGMKAVESALDYYDELGVDYVGIYRDTEDRNKDRIVEVEGITIGVLAYTYGTNGIPLPENNPDVVALIEEERMKKEIESLRSSVDVLVVHMHWGDEYARVPNDEQIRLSNMLSEQGVDVIFGHHPHVIQPIEMIEQENHKTVVFYSLGNFYSGQEFDFTDLGGVATIDIIKSQVGEEEEITLDNPLIEPTLVLRSENNYQVVPFTQTEYTPISGSTLEEIQSHIELYMEGEVQ</sequence>
<evidence type="ECO:0000313" key="4">
    <source>
        <dbReference type="Proteomes" id="UP000075806"/>
    </source>
</evidence>
<comment type="caution">
    <text evidence="3">The sequence shown here is derived from an EMBL/GenBank/DDBJ whole genome shotgun (WGS) entry which is preliminary data.</text>
</comment>
<dbReference type="CDD" id="cd07381">
    <property type="entry name" value="MPP_CapA"/>
    <property type="match status" value="1"/>
</dbReference>
<dbReference type="PANTHER" id="PTHR33393">
    <property type="entry name" value="POLYGLUTAMINE SYNTHESIS ACCESSORY PROTEIN RV0574C-RELATED"/>
    <property type="match status" value="1"/>
</dbReference>
<dbReference type="InterPro" id="IPR029052">
    <property type="entry name" value="Metallo-depent_PP-like"/>
</dbReference>
<dbReference type="PANTHER" id="PTHR33393:SF12">
    <property type="entry name" value="CAPSULE BIOSYNTHESIS PROTEIN CAPA"/>
    <property type="match status" value="1"/>
</dbReference>
<dbReference type="SMART" id="SM00854">
    <property type="entry name" value="PGA_cap"/>
    <property type="match status" value="1"/>
</dbReference>
<dbReference type="Pfam" id="PF09587">
    <property type="entry name" value="PGA_cap"/>
    <property type="match status" value="1"/>
</dbReference>
<dbReference type="SUPFAM" id="SSF56300">
    <property type="entry name" value="Metallo-dependent phosphatases"/>
    <property type="match status" value="1"/>
</dbReference>
<dbReference type="Gene3D" id="3.60.21.10">
    <property type="match status" value="1"/>
</dbReference>
<evidence type="ECO:0000313" key="3">
    <source>
        <dbReference type="EMBL" id="KYG29330.1"/>
    </source>
</evidence>
<dbReference type="EMBL" id="LTAO01000023">
    <property type="protein sequence ID" value="KYG29330.1"/>
    <property type="molecule type" value="Genomic_DNA"/>
</dbReference>